<evidence type="ECO:0000313" key="2">
    <source>
        <dbReference type="WBParaSite" id="snap_masked-unitig_25723-processed-gene-0.0-mRNA-1"/>
    </source>
</evidence>
<dbReference type="Proteomes" id="UP000095280">
    <property type="component" value="Unplaced"/>
</dbReference>
<accession>A0A1I8JPV2</accession>
<dbReference type="AlphaFoldDB" id="A0A1I8JPV2"/>
<evidence type="ECO:0000313" key="1">
    <source>
        <dbReference type="Proteomes" id="UP000095280"/>
    </source>
</evidence>
<protein>
    <submittedName>
        <fullName evidence="2">Uncharacterized protein</fullName>
    </submittedName>
</protein>
<organism evidence="1 2">
    <name type="scientific">Macrostomum lignano</name>
    <dbReference type="NCBI Taxonomy" id="282301"/>
    <lineage>
        <taxon>Eukaryota</taxon>
        <taxon>Metazoa</taxon>
        <taxon>Spiralia</taxon>
        <taxon>Lophotrochozoa</taxon>
        <taxon>Platyhelminthes</taxon>
        <taxon>Rhabditophora</taxon>
        <taxon>Macrostomorpha</taxon>
        <taxon>Macrostomida</taxon>
        <taxon>Macrostomidae</taxon>
        <taxon>Macrostomum</taxon>
    </lineage>
</organism>
<sequence>DNPADKQRIISRNFRPNAAGDRPFVVQRGPFTYMRKFAARRTSRMTSCGLADLQAEPQPICSCATSPSLTIPGGSPPPICRWRFNALRRPPMAAFPNETLFPRLSVRDVAFGYHDKLLRLAHESWLRRSLTNPPCLPAFISVTSGRSLYEESCGQSRLMRSGAPPVVDSLPLWRSPRTGCWPTPAARTRTMRAIEAPAELCFTSRPCSTLTECSKTRLEALHHTCGGLICRNLRCWLLPEIQASVLRLYPDDAPTAVPHLRGHRAARVGSVLAAVSNGCRSSLQAGRGSEPTPASRPNLPVAVLRRCVDKFEKRQSVNVETASRCDDGFC</sequence>
<keyword evidence="1" id="KW-1185">Reference proteome</keyword>
<proteinExistence type="predicted"/>
<name>A0A1I8JPV2_9PLAT</name>
<dbReference type="WBParaSite" id="snap_masked-unitig_25723-processed-gene-0.0-mRNA-1">
    <property type="protein sequence ID" value="snap_masked-unitig_25723-processed-gene-0.0-mRNA-1"/>
    <property type="gene ID" value="snap_masked-unitig_25723-processed-gene-0.0"/>
</dbReference>
<reference evidence="2" key="1">
    <citation type="submission" date="2016-11" db="UniProtKB">
        <authorList>
            <consortium name="WormBaseParasite"/>
        </authorList>
    </citation>
    <scope>IDENTIFICATION</scope>
</reference>